<dbReference type="AlphaFoldDB" id="A0A8J9VIP7"/>
<keyword evidence="1" id="KW-1133">Transmembrane helix</keyword>
<proteinExistence type="predicted"/>
<evidence type="ECO:0000313" key="2">
    <source>
        <dbReference type="EMBL" id="CAH1240077.1"/>
    </source>
</evidence>
<evidence type="ECO:0000256" key="1">
    <source>
        <dbReference type="SAM" id="Phobius"/>
    </source>
</evidence>
<dbReference type="OrthoDB" id="9924288at2759"/>
<protein>
    <submittedName>
        <fullName evidence="2">TMEM220 protein</fullName>
    </submittedName>
</protein>
<name>A0A8J9VIP7_BRALA</name>
<dbReference type="EMBL" id="OV696696">
    <property type="protein sequence ID" value="CAH1240077.1"/>
    <property type="molecule type" value="Genomic_DNA"/>
</dbReference>
<keyword evidence="1" id="KW-0812">Transmembrane</keyword>
<sequence>MVQQPLWRAANFVFAAFFGLATYVQVGYGVPTVVCLTAALSEDSEKGPVQMLAGAHLLLCVAAAGKLLSDMTSLQLAHLLNSEEGREFGGLLLVIAWLIITTRRPTTGGWSPWLVVLLSVAPVVLWGYYHFYSGLVPLQPQHCQGAI</sequence>
<reference evidence="2" key="1">
    <citation type="submission" date="2022-01" db="EMBL/GenBank/DDBJ databases">
        <authorList>
            <person name="Braso-Vives M."/>
        </authorList>
    </citation>
    <scope>NUCLEOTIDE SEQUENCE</scope>
</reference>
<dbReference type="Proteomes" id="UP000838412">
    <property type="component" value="Chromosome 11"/>
</dbReference>
<dbReference type="PANTHER" id="PTHR34262">
    <property type="entry name" value="TRANSMEMBRANE PROTEIN 220"/>
    <property type="match status" value="1"/>
</dbReference>
<feature type="transmembrane region" description="Helical" evidence="1">
    <location>
        <begin position="12"/>
        <end position="39"/>
    </location>
</feature>
<dbReference type="PANTHER" id="PTHR34262:SF1">
    <property type="entry name" value="TRANSMEMBRANE PROTEIN 220"/>
    <property type="match status" value="1"/>
</dbReference>
<organism evidence="2 3">
    <name type="scientific">Branchiostoma lanceolatum</name>
    <name type="common">Common lancelet</name>
    <name type="synonym">Amphioxus lanceolatum</name>
    <dbReference type="NCBI Taxonomy" id="7740"/>
    <lineage>
        <taxon>Eukaryota</taxon>
        <taxon>Metazoa</taxon>
        <taxon>Chordata</taxon>
        <taxon>Cephalochordata</taxon>
        <taxon>Leptocardii</taxon>
        <taxon>Amphioxiformes</taxon>
        <taxon>Branchiostomatidae</taxon>
        <taxon>Branchiostoma</taxon>
    </lineage>
</organism>
<evidence type="ECO:0000313" key="3">
    <source>
        <dbReference type="Proteomes" id="UP000838412"/>
    </source>
</evidence>
<dbReference type="InterPro" id="IPR029377">
    <property type="entry name" value="TMEM220"/>
</dbReference>
<accession>A0A8J9VIP7</accession>
<feature type="transmembrane region" description="Helical" evidence="1">
    <location>
        <begin position="51"/>
        <end position="68"/>
    </location>
</feature>
<dbReference type="Pfam" id="PF15071">
    <property type="entry name" value="TMEM220"/>
    <property type="match status" value="1"/>
</dbReference>
<keyword evidence="1" id="KW-0472">Membrane</keyword>
<feature type="transmembrane region" description="Helical" evidence="1">
    <location>
        <begin position="110"/>
        <end position="129"/>
    </location>
</feature>
<keyword evidence="3" id="KW-1185">Reference proteome</keyword>
<gene>
    <name evidence="2" type="primary">TMEM220</name>
    <name evidence="2" type="ORF">BLAG_LOCUS4165</name>
</gene>